<evidence type="ECO:0000313" key="3">
    <source>
        <dbReference type="Proteomes" id="UP000182660"/>
    </source>
</evidence>
<name>A0A090K6W0_9GAMM</name>
<reference evidence="1 3" key="1">
    <citation type="submission" date="2016-11" db="EMBL/GenBank/DDBJ databases">
        <authorList>
            <person name="Klemetsen T."/>
        </authorList>
    </citation>
    <scope>NUCLEOTIDE SEQUENCE [LARGE SCALE GENOMIC DNA]</scope>
    <source>
        <strain evidence="1">MT 2528</strain>
    </source>
</reference>
<dbReference type="InterPro" id="IPR052891">
    <property type="entry name" value="DNA-3mA_glycosylase"/>
</dbReference>
<dbReference type="SUPFAM" id="SSF48150">
    <property type="entry name" value="DNA-glycosylase"/>
    <property type="match status" value="1"/>
</dbReference>
<reference evidence="2 4" key="2">
    <citation type="submission" date="2016-11" db="EMBL/GenBank/DDBJ databases">
        <authorList>
            <person name="Jaros S."/>
            <person name="Januszkiewicz K."/>
            <person name="Wedrychowicz H."/>
        </authorList>
    </citation>
    <scope>NUCLEOTIDE SEQUENCE [LARGE SCALE GENOMIC DNA]</scope>
    <source>
        <strain evidence="2">NVI 5450</strain>
    </source>
</reference>
<dbReference type="HOGENOM" id="CLU_1239284_0_0_6"/>
<keyword evidence="3" id="KW-1185">Reference proteome</keyword>
<dbReference type="KEGG" id="mvs:MVIS_1508"/>
<dbReference type="GO" id="GO:0008725">
    <property type="term" value="F:DNA-3-methyladenine glycosylase activity"/>
    <property type="evidence" value="ECO:0007669"/>
    <property type="project" value="InterPro"/>
</dbReference>
<dbReference type="Gene3D" id="1.10.340.30">
    <property type="entry name" value="Hypothetical protein, domain 2"/>
    <property type="match status" value="1"/>
</dbReference>
<dbReference type="AlphaFoldDB" id="A0A090K6W0"/>
<organism evidence="2 4">
    <name type="scientific">Moritella viscosa</name>
    <dbReference type="NCBI Taxonomy" id="80854"/>
    <lineage>
        <taxon>Bacteria</taxon>
        <taxon>Pseudomonadati</taxon>
        <taxon>Pseudomonadota</taxon>
        <taxon>Gammaproteobacteria</taxon>
        <taxon>Alteromonadales</taxon>
        <taxon>Moritellaceae</taxon>
        <taxon>Moritella</taxon>
    </lineage>
</organism>
<dbReference type="InterPro" id="IPR011257">
    <property type="entry name" value="DNA_glycosylase"/>
</dbReference>
<protein>
    <submittedName>
        <fullName evidence="2">Uncharacterized protein</fullName>
    </submittedName>
</protein>
<dbReference type="InterPro" id="IPR005019">
    <property type="entry name" value="Adenine_glyco"/>
</dbReference>
<sequence>MESFDKIYHRAAERKGGEQALAYLLSQPLTNDELVSVPDRDVLAEFTRAIFKSGFVWRIIEIKWDGFEEVFWGFDIDKLILMPDDMLERKAADTKIIRNYTKVKTVRDNAMWLKEICDEHGSVAKWLAQWPADDIVGLWQYMKKHGSRLGGNTGPYALRRLGKDTFILSSDVEAYFRGHQLIDGGLMTKRSLTTIQNTFNQWRLDSGYSLQELSQIVAYSVGDNRVGFSGAVQNNTEVDNSSEVESVK</sequence>
<dbReference type="GeneID" id="61294821"/>
<gene>
    <name evidence="1" type="ORF">MT2528_1087</name>
    <name evidence="2" type="ORF">NVI5450_1058</name>
</gene>
<dbReference type="Proteomes" id="UP000182660">
    <property type="component" value="Unassembled WGS sequence"/>
</dbReference>
<dbReference type="EMBL" id="FPLJ01000031">
    <property type="protein sequence ID" value="SGY86648.1"/>
    <property type="molecule type" value="Genomic_DNA"/>
</dbReference>
<dbReference type="PANTHER" id="PTHR30037">
    <property type="entry name" value="DNA-3-METHYLADENINE GLYCOSYLASE 1"/>
    <property type="match status" value="1"/>
</dbReference>
<dbReference type="Proteomes" id="UP000183794">
    <property type="component" value="Unassembled WGS sequence"/>
</dbReference>
<dbReference type="PATRIC" id="fig|80854.5.peg.1600"/>
<dbReference type="EMBL" id="FPLD01000036">
    <property type="protein sequence ID" value="SGY89965.1"/>
    <property type="molecule type" value="Genomic_DNA"/>
</dbReference>
<evidence type="ECO:0000313" key="4">
    <source>
        <dbReference type="Proteomes" id="UP000183794"/>
    </source>
</evidence>
<proteinExistence type="predicted"/>
<dbReference type="GO" id="GO:0006284">
    <property type="term" value="P:base-excision repair"/>
    <property type="evidence" value="ECO:0007669"/>
    <property type="project" value="InterPro"/>
</dbReference>
<accession>A0A090K6W0</accession>
<evidence type="ECO:0000313" key="2">
    <source>
        <dbReference type="EMBL" id="SGY89965.1"/>
    </source>
</evidence>
<dbReference type="OrthoDB" id="9795156at2"/>
<dbReference type="STRING" id="80854.MVIS_1508"/>
<dbReference type="RefSeq" id="WP_045109824.1">
    <property type="nucleotide sequence ID" value="NZ_CAWQZC010000046.1"/>
</dbReference>
<dbReference type="PANTHER" id="PTHR30037:SF3">
    <property type="entry name" value="BLR0857 PROTEIN"/>
    <property type="match status" value="1"/>
</dbReference>
<evidence type="ECO:0000313" key="1">
    <source>
        <dbReference type="EMBL" id="SGY86648.1"/>
    </source>
</evidence>
<dbReference type="Pfam" id="PF03352">
    <property type="entry name" value="Adenine_glyco"/>
    <property type="match status" value="1"/>
</dbReference>